<keyword evidence="3" id="KW-1185">Reference proteome</keyword>
<dbReference type="Gene3D" id="2.60.120.40">
    <property type="match status" value="1"/>
</dbReference>
<dbReference type="InterPro" id="IPR001073">
    <property type="entry name" value="C1q_dom"/>
</dbReference>
<gene>
    <name evidence="2" type="ORF">MEDL_37400</name>
</gene>
<dbReference type="EMBL" id="CAJPWZ010001797">
    <property type="protein sequence ID" value="CAG2224161.1"/>
    <property type="molecule type" value="Genomic_DNA"/>
</dbReference>
<dbReference type="InterPro" id="IPR008983">
    <property type="entry name" value="Tumour_necrosis_fac-like_dom"/>
</dbReference>
<feature type="domain" description="C1q" evidence="1">
    <location>
        <begin position="239"/>
        <end position="340"/>
    </location>
</feature>
<evidence type="ECO:0000259" key="1">
    <source>
        <dbReference type="Pfam" id="PF00386"/>
    </source>
</evidence>
<dbReference type="OrthoDB" id="10335971at2759"/>
<dbReference type="Pfam" id="PF00386">
    <property type="entry name" value="C1q"/>
    <property type="match status" value="1"/>
</dbReference>
<reference evidence="2" key="1">
    <citation type="submission" date="2021-03" db="EMBL/GenBank/DDBJ databases">
        <authorList>
            <person name="Bekaert M."/>
        </authorList>
    </citation>
    <scope>NUCLEOTIDE SEQUENCE</scope>
</reference>
<sequence length="352" mass="39680">MKPKTYFKTLPGKMKNCKKMYFELRQNHSQLKGDNEQMLKELNVVKNDSAVIRKIMTDLQQLKSIDELQTIKTLQMDTETLKSQVHMLSMKQTARGQDFLALYNNTIASELEFAKNIGKLTMNLNETKWQIKHKFQIANGVTDIASDIINSVNATTVTANSIFFLKEAFAILSRTKRIKSKFKQKLHIVAFAPFVISLSLKTLAEIDTLRNDFNAFTQKYLNDSQQVAITSCAVSSTVNINTVLKFPNIKYSKGNIDIDIFKTTGIFRCEVPGLYIIAVTMMNYGDGTIYVRQNRSRLTGIYVGAIRGYYTTGSGFVSTYLNTGDNVTVTAETSLSIYGHHDDSCLTIAKLN</sequence>
<protein>
    <recommendedName>
        <fullName evidence="1">C1q domain-containing protein</fullName>
    </recommendedName>
</protein>
<proteinExistence type="predicted"/>
<accession>A0A8S3SWR5</accession>
<dbReference type="AlphaFoldDB" id="A0A8S3SWR5"/>
<name>A0A8S3SWR5_MYTED</name>
<evidence type="ECO:0000313" key="2">
    <source>
        <dbReference type="EMBL" id="CAG2224161.1"/>
    </source>
</evidence>
<evidence type="ECO:0000313" key="3">
    <source>
        <dbReference type="Proteomes" id="UP000683360"/>
    </source>
</evidence>
<dbReference type="SUPFAM" id="SSF49842">
    <property type="entry name" value="TNF-like"/>
    <property type="match status" value="1"/>
</dbReference>
<dbReference type="Proteomes" id="UP000683360">
    <property type="component" value="Unassembled WGS sequence"/>
</dbReference>
<organism evidence="2 3">
    <name type="scientific">Mytilus edulis</name>
    <name type="common">Blue mussel</name>
    <dbReference type="NCBI Taxonomy" id="6550"/>
    <lineage>
        <taxon>Eukaryota</taxon>
        <taxon>Metazoa</taxon>
        <taxon>Spiralia</taxon>
        <taxon>Lophotrochozoa</taxon>
        <taxon>Mollusca</taxon>
        <taxon>Bivalvia</taxon>
        <taxon>Autobranchia</taxon>
        <taxon>Pteriomorphia</taxon>
        <taxon>Mytilida</taxon>
        <taxon>Mytiloidea</taxon>
        <taxon>Mytilidae</taxon>
        <taxon>Mytilinae</taxon>
        <taxon>Mytilus</taxon>
    </lineage>
</organism>
<comment type="caution">
    <text evidence="2">The sequence shown here is derived from an EMBL/GenBank/DDBJ whole genome shotgun (WGS) entry which is preliminary data.</text>
</comment>